<protein>
    <submittedName>
        <fullName evidence="2">Uncharacterized protein</fullName>
    </submittedName>
</protein>
<evidence type="ECO:0000256" key="1">
    <source>
        <dbReference type="SAM" id="MobiDB-lite"/>
    </source>
</evidence>
<dbReference type="EnsemblMetazoa" id="AFAF014005-RA">
    <property type="protein sequence ID" value="AFAF014005-PA"/>
    <property type="gene ID" value="AFAF014005"/>
</dbReference>
<proteinExistence type="predicted"/>
<evidence type="ECO:0000313" key="2">
    <source>
        <dbReference type="EnsemblMetazoa" id="AFAF014005-PA"/>
    </source>
</evidence>
<reference evidence="2" key="2">
    <citation type="submission" date="2020-05" db="UniProtKB">
        <authorList>
            <consortium name="EnsemblMetazoa"/>
        </authorList>
    </citation>
    <scope>IDENTIFICATION</scope>
    <source>
        <strain evidence="2">FAR1</strain>
    </source>
</reference>
<dbReference type="AlphaFoldDB" id="A0A182QP05"/>
<dbReference type="EMBL" id="AXCN02000830">
    <property type="status" value="NOT_ANNOTATED_CDS"/>
    <property type="molecule type" value="Genomic_DNA"/>
</dbReference>
<evidence type="ECO:0000313" key="3">
    <source>
        <dbReference type="Proteomes" id="UP000075886"/>
    </source>
</evidence>
<keyword evidence="3" id="KW-1185">Reference proteome</keyword>
<sequence>MIGIKARKPLGDIDVNQSRANVIASKKNANVSLAFKVFADGETIVQKKNSSKDSQPSAVDKTHQKCRNSNVLDDVKDDCKSFSIGKRDPVSVADVTTSKQASDEERITQQLAMMLFETLEKKPQAEVNSPKLIVCDEKPVVKSKLNVEAKEWYSTSGVATNKIADEIISSNQRFKTVFPNAKEYPLFGELQATATHSNGLFSTPTHGRKITGRPVTPTLRTSPLRPSTPATILSELDDRSAEIQRFLRYKEARRQKAIEAMRVEQERQTRRVEMLSKAENATGVRSSSVKESSLPGDIYAARTQYGNRKYQRKPIVVRDPSTSVTEIVRSQSGCTNLYPTEPFLPIRYQPEDILNLNYLKKDTKPKADVKKIQEKPKKRF</sequence>
<accession>A0A182QP05</accession>
<feature type="region of interest" description="Disordered" evidence="1">
    <location>
        <begin position="199"/>
        <end position="226"/>
    </location>
</feature>
<reference evidence="3" key="1">
    <citation type="submission" date="2014-01" db="EMBL/GenBank/DDBJ databases">
        <title>The Genome Sequence of Anopheles farauti FAR1 (V2).</title>
        <authorList>
            <consortium name="The Broad Institute Genomics Platform"/>
            <person name="Neafsey D.E."/>
            <person name="Besansky N."/>
            <person name="Howell P."/>
            <person name="Walton C."/>
            <person name="Young S.K."/>
            <person name="Zeng Q."/>
            <person name="Gargeya S."/>
            <person name="Fitzgerald M."/>
            <person name="Haas B."/>
            <person name="Abouelleil A."/>
            <person name="Allen A.W."/>
            <person name="Alvarado L."/>
            <person name="Arachchi H.M."/>
            <person name="Berlin A.M."/>
            <person name="Chapman S.B."/>
            <person name="Gainer-Dewar J."/>
            <person name="Goldberg J."/>
            <person name="Griggs A."/>
            <person name="Gujja S."/>
            <person name="Hansen M."/>
            <person name="Howarth C."/>
            <person name="Imamovic A."/>
            <person name="Ireland A."/>
            <person name="Larimer J."/>
            <person name="McCowan C."/>
            <person name="Murphy C."/>
            <person name="Pearson M."/>
            <person name="Poon T.W."/>
            <person name="Priest M."/>
            <person name="Roberts A."/>
            <person name="Saif S."/>
            <person name="Shea T."/>
            <person name="Sisk P."/>
            <person name="Sykes S."/>
            <person name="Wortman J."/>
            <person name="Nusbaum C."/>
            <person name="Birren B."/>
        </authorList>
    </citation>
    <scope>NUCLEOTIDE SEQUENCE [LARGE SCALE GENOMIC DNA]</scope>
    <source>
        <strain evidence="3">FAR1</strain>
    </source>
</reference>
<dbReference type="Proteomes" id="UP000075886">
    <property type="component" value="Unassembled WGS sequence"/>
</dbReference>
<name>A0A182QP05_9DIPT</name>
<organism evidence="2 3">
    <name type="scientific">Anopheles farauti</name>
    <dbReference type="NCBI Taxonomy" id="69004"/>
    <lineage>
        <taxon>Eukaryota</taxon>
        <taxon>Metazoa</taxon>
        <taxon>Ecdysozoa</taxon>
        <taxon>Arthropoda</taxon>
        <taxon>Hexapoda</taxon>
        <taxon>Insecta</taxon>
        <taxon>Pterygota</taxon>
        <taxon>Neoptera</taxon>
        <taxon>Endopterygota</taxon>
        <taxon>Diptera</taxon>
        <taxon>Nematocera</taxon>
        <taxon>Culicoidea</taxon>
        <taxon>Culicidae</taxon>
        <taxon>Anophelinae</taxon>
        <taxon>Anopheles</taxon>
    </lineage>
</organism>
<dbReference type="VEuPathDB" id="VectorBase:AFAF014005"/>